<protein>
    <submittedName>
        <fullName evidence="1">Uncharacterized protein</fullName>
    </submittedName>
</protein>
<dbReference type="EMBL" id="JBHSMA010000005">
    <property type="protein sequence ID" value="MFC5411144.1"/>
    <property type="molecule type" value="Genomic_DNA"/>
</dbReference>
<gene>
    <name evidence="1" type="ORF">ACFPMF_17615</name>
</gene>
<dbReference type="RefSeq" id="WP_379847660.1">
    <property type="nucleotide sequence ID" value="NZ_JBHSMA010000005.1"/>
</dbReference>
<dbReference type="Proteomes" id="UP001596106">
    <property type="component" value="Unassembled WGS sequence"/>
</dbReference>
<reference evidence="2" key="1">
    <citation type="journal article" date="2019" name="Int. J. Syst. Evol. Microbiol.">
        <title>The Global Catalogue of Microorganisms (GCM) 10K type strain sequencing project: providing services to taxonomists for standard genome sequencing and annotation.</title>
        <authorList>
            <consortium name="The Broad Institute Genomics Platform"/>
            <consortium name="The Broad Institute Genome Sequencing Center for Infectious Disease"/>
            <person name="Wu L."/>
            <person name="Ma J."/>
        </authorList>
    </citation>
    <scope>NUCLEOTIDE SEQUENCE [LARGE SCALE GENOMIC DNA]</scope>
    <source>
        <strain evidence="2">CCUG 55250</strain>
    </source>
</reference>
<keyword evidence="2" id="KW-1185">Reference proteome</keyword>
<evidence type="ECO:0000313" key="1">
    <source>
        <dbReference type="EMBL" id="MFC5411144.1"/>
    </source>
</evidence>
<accession>A0ABW0ICZ7</accession>
<comment type="caution">
    <text evidence="1">The sequence shown here is derived from an EMBL/GenBank/DDBJ whole genome shotgun (WGS) entry which is preliminary data.</text>
</comment>
<sequence length="144" mass="16091">MTDNSKDHYRGDAGNFIRNRDAEKLTRRFRQSREGKKGEFESKFTRAEFFGINRLNELLGYDDCVGIRIYYGLGEEKDDNGELRPKLVLAAVNSKGKDIFFGNLTSDAGLKTRSTEEGDEAAGMKDMPVGRDALADGMPCPHSC</sequence>
<name>A0ABW0ICZ7_9BACT</name>
<evidence type="ECO:0000313" key="2">
    <source>
        <dbReference type="Proteomes" id="UP001596106"/>
    </source>
</evidence>
<organism evidence="1 2">
    <name type="scientific">Larkinella bovis</name>
    <dbReference type="NCBI Taxonomy" id="683041"/>
    <lineage>
        <taxon>Bacteria</taxon>
        <taxon>Pseudomonadati</taxon>
        <taxon>Bacteroidota</taxon>
        <taxon>Cytophagia</taxon>
        <taxon>Cytophagales</taxon>
        <taxon>Spirosomataceae</taxon>
        <taxon>Larkinella</taxon>
    </lineage>
</organism>
<proteinExistence type="predicted"/>